<dbReference type="EC" id="4.1.1.65" evidence="3"/>
<evidence type="ECO:0000313" key="13">
    <source>
        <dbReference type="EMBL" id="GJN93845.1"/>
    </source>
</evidence>
<feature type="compositionally biased region" description="Basic and acidic residues" evidence="12">
    <location>
        <begin position="1"/>
        <end position="12"/>
    </location>
</feature>
<evidence type="ECO:0000256" key="8">
    <source>
        <dbReference type="ARBA" id="ARBA00023239"/>
    </source>
</evidence>
<dbReference type="GO" id="GO:0004609">
    <property type="term" value="F:phosphatidylserine decarboxylase activity"/>
    <property type="evidence" value="ECO:0007669"/>
    <property type="project" value="UniProtKB-EC"/>
</dbReference>
<dbReference type="PANTHER" id="PTHR10067">
    <property type="entry name" value="PHOSPHATIDYLSERINE DECARBOXYLASE"/>
    <property type="match status" value="1"/>
</dbReference>
<evidence type="ECO:0000256" key="5">
    <source>
        <dbReference type="ARBA" id="ARBA00022793"/>
    </source>
</evidence>
<keyword evidence="5" id="KW-0210">Decarboxylase</keyword>
<gene>
    <name evidence="13" type="ORF">Rhopal_006904-T1</name>
</gene>
<dbReference type="Pfam" id="PF02666">
    <property type="entry name" value="PS_Dcarbxylase"/>
    <property type="match status" value="1"/>
</dbReference>
<dbReference type="InterPro" id="IPR033177">
    <property type="entry name" value="PSD-B"/>
</dbReference>
<reference evidence="13 14" key="1">
    <citation type="submission" date="2021-12" db="EMBL/GenBank/DDBJ databases">
        <title>High titer production of polyol ester of fatty acids by Rhodotorula paludigena BS15 towards product separation-free biomass refinery.</title>
        <authorList>
            <person name="Mano J."/>
            <person name="Ono H."/>
            <person name="Tanaka T."/>
            <person name="Naito K."/>
            <person name="Sushida H."/>
            <person name="Ike M."/>
            <person name="Tokuyasu K."/>
            <person name="Kitaoka M."/>
        </authorList>
    </citation>
    <scope>NUCLEOTIDE SEQUENCE [LARGE SCALE GENOMIC DNA]</scope>
    <source>
        <strain evidence="13 14">BS15</strain>
    </source>
</reference>
<keyword evidence="6" id="KW-0443">Lipid metabolism</keyword>
<protein>
    <recommendedName>
        <fullName evidence="3">phosphatidylserine decarboxylase</fullName>
        <ecNumber evidence="3">4.1.1.65</ecNumber>
    </recommendedName>
</protein>
<evidence type="ECO:0000256" key="1">
    <source>
        <dbReference type="ARBA" id="ARBA00001928"/>
    </source>
</evidence>
<evidence type="ECO:0000256" key="7">
    <source>
        <dbReference type="ARBA" id="ARBA00023209"/>
    </source>
</evidence>
<evidence type="ECO:0000256" key="3">
    <source>
        <dbReference type="ARBA" id="ARBA00012243"/>
    </source>
</evidence>
<comment type="pathway">
    <text evidence="2">Lipid metabolism.</text>
</comment>
<dbReference type="GO" id="GO:0046474">
    <property type="term" value="P:glycerophospholipid biosynthetic process"/>
    <property type="evidence" value="ECO:0007669"/>
    <property type="project" value="UniProtKB-ARBA"/>
</dbReference>
<evidence type="ECO:0000256" key="6">
    <source>
        <dbReference type="ARBA" id="ARBA00023098"/>
    </source>
</evidence>
<accession>A0AAV5GMM7</accession>
<keyword evidence="10" id="KW-0670">Pyruvate</keyword>
<dbReference type="EMBL" id="BQKY01000015">
    <property type="protein sequence ID" value="GJN93845.1"/>
    <property type="molecule type" value="Genomic_DNA"/>
</dbReference>
<keyword evidence="7" id="KW-0594">Phospholipid biosynthesis</keyword>
<dbReference type="InterPro" id="IPR003817">
    <property type="entry name" value="PS_Dcarbxylase"/>
</dbReference>
<evidence type="ECO:0000256" key="4">
    <source>
        <dbReference type="ARBA" id="ARBA00022516"/>
    </source>
</evidence>
<dbReference type="PANTHER" id="PTHR10067:SF17">
    <property type="entry name" value="PHOSPHATIDYLSERINE DECARBOXYLASE PROENZYME 2"/>
    <property type="match status" value="1"/>
</dbReference>
<name>A0AAV5GMM7_9BASI</name>
<feature type="region of interest" description="Disordered" evidence="12">
    <location>
        <begin position="1"/>
        <end position="24"/>
    </location>
</feature>
<evidence type="ECO:0000256" key="10">
    <source>
        <dbReference type="ARBA" id="ARBA00023317"/>
    </source>
</evidence>
<comment type="pathway">
    <text evidence="11">Phospholipid metabolism; phosphatidylethanolamine biosynthesis.</text>
</comment>
<comment type="caution">
    <text evidence="13">The sequence shown here is derived from an EMBL/GenBank/DDBJ whole genome shotgun (WGS) entry which is preliminary data.</text>
</comment>
<comment type="cofactor">
    <cofactor evidence="1">
        <name>pyruvate</name>
        <dbReference type="ChEBI" id="CHEBI:15361"/>
    </cofactor>
</comment>
<dbReference type="Proteomes" id="UP001342314">
    <property type="component" value="Unassembled WGS sequence"/>
</dbReference>
<dbReference type="NCBIfam" id="TIGR00163">
    <property type="entry name" value="PS_decarb"/>
    <property type="match status" value="1"/>
</dbReference>
<keyword evidence="4" id="KW-0444">Lipid biosynthesis</keyword>
<keyword evidence="8" id="KW-0456">Lyase</keyword>
<keyword evidence="9" id="KW-1208">Phospholipid metabolism</keyword>
<evidence type="ECO:0000256" key="11">
    <source>
        <dbReference type="ARBA" id="ARBA00024326"/>
    </source>
</evidence>
<organism evidence="13 14">
    <name type="scientific">Rhodotorula paludigena</name>
    <dbReference type="NCBI Taxonomy" id="86838"/>
    <lineage>
        <taxon>Eukaryota</taxon>
        <taxon>Fungi</taxon>
        <taxon>Dikarya</taxon>
        <taxon>Basidiomycota</taxon>
        <taxon>Pucciniomycotina</taxon>
        <taxon>Microbotryomycetes</taxon>
        <taxon>Sporidiobolales</taxon>
        <taxon>Sporidiobolaceae</taxon>
        <taxon>Rhodotorula</taxon>
    </lineage>
</organism>
<proteinExistence type="predicted"/>
<keyword evidence="14" id="KW-1185">Reference proteome</keyword>
<dbReference type="AlphaFoldDB" id="A0AAV5GMM7"/>
<evidence type="ECO:0000256" key="12">
    <source>
        <dbReference type="SAM" id="MobiDB-lite"/>
    </source>
</evidence>
<sequence>MEPQLEPEHAEASTEDYAPQGLDIHTPAHTGVNHSWLHRFVPGIERVAASYHLGTYVATARGPDPPRAWESMPLYVRIGMQALYHGREQARVLGMKRVEELLKQQSIKQGIAFDSPNNATPHIEAFVKTYAIDTSALLEPDLKAYKTFNEFFYRKLKPDARPPAHPDDPDVISSAADCRLTVFKSIDAAKSFWIKGKHFTVPDLLGDAALASQFENGEIAIFRLAPADYHRYHAPVSGTVGATTSIEGSYYTVNPVTVNSDLDVFTKNRRDVTVLHTPRPNGQSIPVAFVQIGAMLVGSIRRTVQEGQEVKRADEFGYFAYGGSTVIAVFPPGLVKWDADLLANSEAKLETVVKHIMWDIRFCGWFNEMLPRQHPSKSLSVEQFTEHVEDDLDFPYMLAARWMTTLAASGVQAVLR</sequence>
<evidence type="ECO:0000256" key="9">
    <source>
        <dbReference type="ARBA" id="ARBA00023264"/>
    </source>
</evidence>
<evidence type="ECO:0000256" key="2">
    <source>
        <dbReference type="ARBA" id="ARBA00005189"/>
    </source>
</evidence>
<evidence type="ECO:0000313" key="14">
    <source>
        <dbReference type="Proteomes" id="UP001342314"/>
    </source>
</evidence>